<evidence type="ECO:0000313" key="1">
    <source>
        <dbReference type="EMBL" id="PAD82049.1"/>
    </source>
</evidence>
<organism evidence="1 2">
    <name type="scientific">Niallia circulans</name>
    <name type="common">Bacillus circulans</name>
    <dbReference type="NCBI Taxonomy" id="1397"/>
    <lineage>
        <taxon>Bacteria</taxon>
        <taxon>Bacillati</taxon>
        <taxon>Bacillota</taxon>
        <taxon>Bacilli</taxon>
        <taxon>Bacillales</taxon>
        <taxon>Bacillaceae</taxon>
        <taxon>Niallia</taxon>
    </lineage>
</organism>
<protein>
    <submittedName>
        <fullName evidence="1">PTS mannose transporter subunit IID</fullName>
    </submittedName>
</protein>
<gene>
    <name evidence="1" type="ORF">CHH57_16940</name>
</gene>
<comment type="caution">
    <text evidence="1">The sequence shown here is derived from an EMBL/GenBank/DDBJ whole genome shotgun (WGS) entry which is preliminary data.</text>
</comment>
<dbReference type="Proteomes" id="UP000216961">
    <property type="component" value="Unassembled WGS sequence"/>
</dbReference>
<accession>A0A268F9N7</accession>
<reference evidence="1 2" key="1">
    <citation type="submission" date="2017-07" db="EMBL/GenBank/DDBJ databases">
        <title>Isolation and whole genome analysis of endospore-forming bacteria from heroin.</title>
        <authorList>
            <person name="Kalinowski J."/>
            <person name="Ahrens B."/>
            <person name="Al-Dilaimi A."/>
            <person name="Winkler A."/>
            <person name="Wibberg D."/>
            <person name="Schleenbecker U."/>
            <person name="Ruckert C."/>
            <person name="Wolfel R."/>
            <person name="Grass G."/>
        </authorList>
    </citation>
    <scope>NUCLEOTIDE SEQUENCE [LARGE SCALE GENOMIC DNA]</scope>
    <source>
        <strain evidence="1 2">7521-2</strain>
    </source>
</reference>
<sequence>MTSNRSNVSNKGLGEKTGLETTTITKSDLRKVFWRSLPFEISWNYVRQGHMGFASSMIPIIEKLYKNNKEEKAKALQRHMEFFNITVYFSTLVLGIITAMEEKRARDPKNFDIDSINNVKVSLMGPLSGIGDSIFLGTLRIIAAGIGASLALNGSLLGAILFLLIYNIPALGMRYFGMMKGYELGAGLLDKIQKSGLMERITNSTAILGLMTIGSMIATMVVVKVPLKFGTGDAVTKVQDILDGIMPSLLPIGVTFLIYWLLGKKIKTTWLLMGIIIVSIIFAWLGILAP</sequence>
<dbReference type="InterPro" id="IPR004704">
    <property type="entry name" value="PTS_IID_man"/>
</dbReference>
<evidence type="ECO:0000313" key="2">
    <source>
        <dbReference type="Proteomes" id="UP000216961"/>
    </source>
</evidence>
<dbReference type="GO" id="GO:0005886">
    <property type="term" value="C:plasma membrane"/>
    <property type="evidence" value="ECO:0007669"/>
    <property type="project" value="TreeGrafter"/>
</dbReference>
<dbReference type="Pfam" id="PF03613">
    <property type="entry name" value="EIID-AGA"/>
    <property type="match status" value="1"/>
</dbReference>
<dbReference type="InterPro" id="IPR050303">
    <property type="entry name" value="GatZ_KbaZ_carbometab"/>
</dbReference>
<dbReference type="KEGG" id="bcir:C2I06_07710"/>
<dbReference type="RefSeq" id="WP_095332051.1">
    <property type="nucleotide sequence ID" value="NZ_NPBQ01000100.1"/>
</dbReference>
<dbReference type="GO" id="GO:0009401">
    <property type="term" value="P:phosphoenolpyruvate-dependent sugar phosphotransferase system"/>
    <property type="evidence" value="ECO:0007669"/>
    <property type="project" value="InterPro"/>
</dbReference>
<dbReference type="PANTHER" id="PTHR32502">
    <property type="entry name" value="N-ACETYLGALACTOSAMINE PERMEASE II COMPONENT-RELATED"/>
    <property type="match status" value="1"/>
</dbReference>
<proteinExistence type="predicted"/>
<dbReference type="EMBL" id="NPBQ01000100">
    <property type="protein sequence ID" value="PAD82049.1"/>
    <property type="molecule type" value="Genomic_DNA"/>
</dbReference>
<dbReference type="AlphaFoldDB" id="A0A268F9N7"/>
<name>A0A268F9N7_NIACI</name>
<dbReference type="PROSITE" id="PS51108">
    <property type="entry name" value="PTS_EIID"/>
    <property type="match status" value="1"/>
</dbReference>
<dbReference type="PANTHER" id="PTHR32502:SF23">
    <property type="entry name" value="TRANSPORT PROTEIN, PTS SYSTEM"/>
    <property type="match status" value="1"/>
</dbReference>